<reference evidence="2" key="1">
    <citation type="journal article" date="2015" name="Nature">
        <title>Complex archaea that bridge the gap between prokaryotes and eukaryotes.</title>
        <authorList>
            <person name="Spang A."/>
            <person name="Saw J.H."/>
            <person name="Jorgensen S.L."/>
            <person name="Zaremba-Niedzwiedzka K."/>
            <person name="Martijn J."/>
            <person name="Lind A.E."/>
            <person name="van Eijk R."/>
            <person name="Schleper C."/>
            <person name="Guy L."/>
            <person name="Ettema T.J."/>
        </authorList>
    </citation>
    <scope>NUCLEOTIDE SEQUENCE</scope>
</reference>
<feature type="coiled-coil region" evidence="1">
    <location>
        <begin position="112"/>
        <end position="146"/>
    </location>
</feature>
<sequence>MEIKDFTIEEIKDEIESIETKMTETRENFNTIYTEMRNFYSDAIRNHQELKNENEEVNIKVISDFLDTAEEKIRGCDISSILEMLRTGNEDEEAFSKFEEYNLELKEVIDDINTKKDILENFKDKIEQYESKKTDIIEKLNEGKEELLVNEEEGDITENYSESETNNLNKCYAVIENEITNLETDFAEWLNSLEDK</sequence>
<evidence type="ECO:0000313" key="2">
    <source>
        <dbReference type="EMBL" id="KKL73734.1"/>
    </source>
</evidence>
<name>A0A0F9EIA9_9ZZZZ</name>
<gene>
    <name evidence="2" type="ORF">LCGC14_2071900</name>
</gene>
<evidence type="ECO:0000256" key="1">
    <source>
        <dbReference type="SAM" id="Coils"/>
    </source>
</evidence>
<protein>
    <submittedName>
        <fullName evidence="2">Uncharacterized protein</fullName>
    </submittedName>
</protein>
<keyword evidence="1" id="KW-0175">Coiled coil</keyword>
<feature type="non-terminal residue" evidence="2">
    <location>
        <position position="196"/>
    </location>
</feature>
<feature type="coiled-coil region" evidence="1">
    <location>
        <begin position="8"/>
        <end position="60"/>
    </location>
</feature>
<comment type="caution">
    <text evidence="2">The sequence shown here is derived from an EMBL/GenBank/DDBJ whole genome shotgun (WGS) entry which is preliminary data.</text>
</comment>
<proteinExistence type="predicted"/>
<organism evidence="2">
    <name type="scientific">marine sediment metagenome</name>
    <dbReference type="NCBI Taxonomy" id="412755"/>
    <lineage>
        <taxon>unclassified sequences</taxon>
        <taxon>metagenomes</taxon>
        <taxon>ecological metagenomes</taxon>
    </lineage>
</organism>
<accession>A0A0F9EIA9</accession>
<dbReference type="AlphaFoldDB" id="A0A0F9EIA9"/>
<dbReference type="EMBL" id="LAZR01024869">
    <property type="protein sequence ID" value="KKL73734.1"/>
    <property type="molecule type" value="Genomic_DNA"/>
</dbReference>